<evidence type="ECO:0000313" key="2">
    <source>
        <dbReference type="Proteomes" id="UP001549773"/>
    </source>
</evidence>
<accession>A0ABV2TSR7</accession>
<evidence type="ECO:0000313" key="1">
    <source>
        <dbReference type="EMBL" id="MET7028315.1"/>
    </source>
</evidence>
<dbReference type="EMBL" id="JBEWYP010000001">
    <property type="protein sequence ID" value="MET7028315.1"/>
    <property type="molecule type" value="Genomic_DNA"/>
</dbReference>
<dbReference type="RefSeq" id="WP_354617173.1">
    <property type="nucleotide sequence ID" value="NZ_JBEWYP010000001.1"/>
</dbReference>
<name>A0ABV2TSR7_9FLAO</name>
<comment type="caution">
    <text evidence="1">The sequence shown here is derived from an EMBL/GenBank/DDBJ whole genome shotgun (WGS) entry which is preliminary data.</text>
</comment>
<sequence>MSLKINQYQYVLFLIVFLTGEQSFCQGNTQITFSENQTMSYLEPIIIYNSKKRNANTYEQYAESIRTSLDSLFKNEADKYHLSEKILLPKNNKKLTPLARASRSCLQHLRNKIFNNQIEQKIQIP</sequence>
<proteinExistence type="predicted"/>
<protein>
    <submittedName>
        <fullName evidence="1">Uncharacterized protein</fullName>
    </submittedName>
</protein>
<dbReference type="Proteomes" id="UP001549773">
    <property type="component" value="Unassembled WGS sequence"/>
</dbReference>
<gene>
    <name evidence="1" type="ORF">ABXZ32_02860</name>
</gene>
<keyword evidence="2" id="KW-1185">Reference proteome</keyword>
<reference evidence="1 2" key="1">
    <citation type="submission" date="2024-07" db="EMBL/GenBank/DDBJ databases">
        <title>The genome sequence of type strain Sediminicola luteus GDMCC 1.2596T.</title>
        <authorList>
            <person name="Liu Y."/>
        </authorList>
    </citation>
    <scope>NUCLEOTIDE SEQUENCE [LARGE SCALE GENOMIC DNA]</scope>
    <source>
        <strain evidence="1 2">GDMCC 1.2596</strain>
    </source>
</reference>
<organism evidence="1 2">
    <name type="scientific">Sediminicola luteus</name>
    <dbReference type="NCBI Taxonomy" id="319238"/>
    <lineage>
        <taxon>Bacteria</taxon>
        <taxon>Pseudomonadati</taxon>
        <taxon>Bacteroidota</taxon>
        <taxon>Flavobacteriia</taxon>
        <taxon>Flavobacteriales</taxon>
        <taxon>Flavobacteriaceae</taxon>
        <taxon>Sediminicola</taxon>
    </lineage>
</organism>